<dbReference type="EMBL" id="CYXX01000015">
    <property type="protein sequence ID" value="CUN14427.1"/>
    <property type="molecule type" value="Genomic_DNA"/>
</dbReference>
<dbReference type="Proteomes" id="UP000286271">
    <property type="component" value="Unassembled WGS sequence"/>
</dbReference>
<feature type="compositionally biased region" description="Basic and acidic residues" evidence="1">
    <location>
        <begin position="31"/>
        <end position="40"/>
    </location>
</feature>
<protein>
    <recommendedName>
        <fullName evidence="8">DUF4258 domain-containing protein</fullName>
    </recommendedName>
</protein>
<dbReference type="RefSeq" id="WP_055169668.1">
    <property type="nucleotide sequence ID" value="NZ_CABJFX010000057.1"/>
</dbReference>
<dbReference type="EMBL" id="QSFX01000057">
    <property type="protein sequence ID" value="RHA82383.1"/>
    <property type="molecule type" value="Genomic_DNA"/>
</dbReference>
<evidence type="ECO:0000313" key="4">
    <source>
        <dbReference type="EMBL" id="RHE90516.1"/>
    </source>
</evidence>
<dbReference type="EMBL" id="QSKW01000049">
    <property type="protein sequence ID" value="RHE90516.1"/>
    <property type="molecule type" value="Genomic_DNA"/>
</dbReference>
<proteinExistence type="predicted"/>
<evidence type="ECO:0000256" key="1">
    <source>
        <dbReference type="SAM" id="MobiDB-lite"/>
    </source>
</evidence>
<organism evidence="2 5">
    <name type="scientific">Roseburia inulinivorans</name>
    <dbReference type="NCBI Taxonomy" id="360807"/>
    <lineage>
        <taxon>Bacteria</taxon>
        <taxon>Bacillati</taxon>
        <taxon>Bacillota</taxon>
        <taxon>Clostridia</taxon>
        <taxon>Lachnospirales</taxon>
        <taxon>Lachnospiraceae</taxon>
        <taxon>Roseburia</taxon>
    </lineage>
</organism>
<evidence type="ECO:0000313" key="6">
    <source>
        <dbReference type="Proteomes" id="UP000283492"/>
    </source>
</evidence>
<evidence type="ECO:0000313" key="5">
    <source>
        <dbReference type="Proteomes" id="UP000095453"/>
    </source>
</evidence>
<evidence type="ECO:0000313" key="2">
    <source>
        <dbReference type="EMBL" id="CUN14427.1"/>
    </source>
</evidence>
<feature type="compositionally biased region" description="Basic and acidic residues" evidence="1">
    <location>
        <begin position="13"/>
        <end position="22"/>
    </location>
</feature>
<evidence type="ECO:0000313" key="3">
    <source>
        <dbReference type="EMBL" id="RHA82383.1"/>
    </source>
</evidence>
<dbReference type="AlphaFoldDB" id="A0A173UJQ8"/>
<evidence type="ECO:0000313" key="7">
    <source>
        <dbReference type="Proteomes" id="UP000286271"/>
    </source>
</evidence>
<accession>A0A173UJQ8</accession>
<reference evidence="6 7" key="2">
    <citation type="submission" date="2018-08" db="EMBL/GenBank/DDBJ databases">
        <title>A genome reference for cultivated species of the human gut microbiota.</title>
        <authorList>
            <person name="Zou Y."/>
            <person name="Xue W."/>
            <person name="Luo G."/>
        </authorList>
    </citation>
    <scope>NUCLEOTIDE SEQUENCE [LARGE SCALE GENOMIC DNA]</scope>
    <source>
        <strain evidence="4 7">AM27-11</strain>
        <strain evidence="3 6">AM42-1AC</strain>
    </source>
</reference>
<dbReference type="Proteomes" id="UP000095453">
    <property type="component" value="Unassembled WGS sequence"/>
</dbReference>
<feature type="region of interest" description="Disordered" evidence="1">
    <location>
        <begin position="1"/>
        <end position="43"/>
    </location>
</feature>
<gene>
    <name evidence="4" type="ORF">DW707_17340</name>
    <name evidence="3" type="ORF">DW914_18380</name>
    <name evidence="2" type="ORF">ERS852444_02083</name>
</gene>
<name>A0A173UJQ8_9FIRM</name>
<sequence>MTEGGGVINGREYSQHAMERMAPDTPTVRAELSRRAEKAAQQKGLEVGTKEYYEYCTKYVDPRNIPPSVIEDAISSSKAIPGNRPDTFIHETLDVKVVINSNGKVITVIPK</sequence>
<reference evidence="2 5" key="1">
    <citation type="submission" date="2015-09" db="EMBL/GenBank/DDBJ databases">
        <authorList>
            <consortium name="Pathogen Informatics"/>
        </authorList>
    </citation>
    <scope>NUCLEOTIDE SEQUENCE [LARGE SCALE GENOMIC DNA]</scope>
    <source>
        <strain evidence="2 5">2789STDY5608887</strain>
    </source>
</reference>
<evidence type="ECO:0008006" key="8">
    <source>
        <dbReference type="Google" id="ProtNLM"/>
    </source>
</evidence>
<dbReference type="Proteomes" id="UP000283492">
    <property type="component" value="Unassembled WGS sequence"/>
</dbReference>